<sequence length="966" mass="107315">MSDRGSEWRRWDLHVHTPESALANHYADWPSYLDALEAKGKGISVLGVTDYCSIEGYKKVVAARAEGRLSSFDLVIPNIEFRTHPETGKGKAINLHILVDPDAPDATAEIEQALGLLTFRYNDIDYPCSTEGLRRLGRAVDGSQTDPWGAFKAGVNAFKPDFAEIRRWLDNQGRWIRRNGIVVVANGKDGPSGLSKDAGFAAVREELYRCADMVFSGNPADRLYFLGHGSDDPDEVKEKNGSLKPCIHGSDAHDEDKLFQPDDDRYCWIKAKPTFEGLRQLLHEPEHRVAIGPTPPAPTDSSKIIDHVALAGAPEWFADEIIHLNSGLVTIIGEKGAGKTALAELIAFTTAAWKSEGSPASFISKASPTIDDLTVAVTWADGTVTSRRVGDGRAADLARVRYLSQDFVEELCSTDVSGSRLIREIEDVVFGYIEEGDRLDSSDFAGLRRLRTDHVTQKKREVTARVSTLNREILAIEERLTGRSEKEMLLQRIKDDLTAIDAQLPALQVSVDPAVAAEIERLTAIRKDKGSQLASANRRLARLATARAKAVDFIAATERAFLDIRPALIEVGFTEAEADRLRPVIQADGLNPFGPIEARTRQDVASLSGLPENPDPAGETVADLDHRLEKLNGKLATDEQQRKRLIELQKQRARMEGDQRRLETEIANLDGPVKDDMAAKIEERWTTYLSYFNLLDEERAELAKLYAPLEKVIPADGDGAEAGFELQVRLSAAPAEWIEVGRDMFDKRRNGVALANDEILRDVRRTLFEAWRSADRQAIRTSLDWLITQMGKPSAISDQLLGHATLERVYDWLFSTDHITLDYGLKYRGTDLERLSPGTRGIVLLVLYLAMDRQDRRPLIIDQPEGNLDNSSIYEALVPFLRKAKLTRQVILVSHNPNLVVTTDADQVLVARAERPEGARHPKISYSAGALEDVGTEEAIRAQTVKLLEGGRDPFKTREKRYALPA</sequence>
<dbReference type="InterPro" id="IPR027417">
    <property type="entry name" value="P-loop_NTPase"/>
</dbReference>
<name>A0A2U2J036_9SPHN</name>
<dbReference type="Gene3D" id="3.20.20.140">
    <property type="entry name" value="Metal-dependent hydrolases"/>
    <property type="match status" value="1"/>
</dbReference>
<evidence type="ECO:0000256" key="1">
    <source>
        <dbReference type="SAM" id="Coils"/>
    </source>
</evidence>
<comment type="caution">
    <text evidence="2">The sequence shown here is derived from an EMBL/GenBank/DDBJ whole genome shotgun (WGS) entry which is preliminary data.</text>
</comment>
<dbReference type="InterPro" id="IPR054787">
    <property type="entry name" value="TrlF_ATPase"/>
</dbReference>
<dbReference type="GO" id="GO:0016887">
    <property type="term" value="F:ATP hydrolysis activity"/>
    <property type="evidence" value="ECO:0007669"/>
    <property type="project" value="InterPro"/>
</dbReference>
<evidence type="ECO:0008006" key="4">
    <source>
        <dbReference type="Google" id="ProtNLM"/>
    </source>
</evidence>
<reference evidence="2 3" key="1">
    <citation type="submission" date="2018-05" db="EMBL/GenBank/DDBJ databases">
        <title>Genome of Sphingosinicella humi QZX222.</title>
        <authorList>
            <person name="Qiao Z."/>
            <person name="Wang G."/>
        </authorList>
    </citation>
    <scope>NUCLEOTIDE SEQUENCE [LARGE SCALE GENOMIC DNA]</scope>
    <source>
        <strain evidence="2 3">QZX222</strain>
    </source>
</reference>
<protein>
    <recommendedName>
        <fullName evidence="4">ATPase AAA-type core domain-containing protein</fullName>
    </recommendedName>
</protein>
<keyword evidence="1" id="KW-0175">Coiled coil</keyword>
<dbReference type="Proteomes" id="UP000245916">
    <property type="component" value="Unassembled WGS sequence"/>
</dbReference>
<dbReference type="Gene3D" id="3.40.50.300">
    <property type="entry name" value="P-loop containing nucleotide triphosphate hydrolases"/>
    <property type="match status" value="2"/>
</dbReference>
<dbReference type="AlphaFoldDB" id="A0A2U2J036"/>
<evidence type="ECO:0000313" key="3">
    <source>
        <dbReference type="Proteomes" id="UP000245916"/>
    </source>
</evidence>
<dbReference type="RefSeq" id="WP_109269839.1">
    <property type="nucleotide sequence ID" value="NZ_QFFF01000001.1"/>
</dbReference>
<dbReference type="NCBIfam" id="NF045780">
    <property type="entry name" value="TrlF_fam_ATP"/>
    <property type="match status" value="1"/>
</dbReference>
<dbReference type="EMBL" id="QFFF01000001">
    <property type="protein sequence ID" value="PWG01700.1"/>
    <property type="molecule type" value="Genomic_DNA"/>
</dbReference>
<evidence type="ECO:0000313" key="2">
    <source>
        <dbReference type="EMBL" id="PWG01700.1"/>
    </source>
</evidence>
<accession>A0A2U2J036</accession>
<dbReference type="SUPFAM" id="SSF52540">
    <property type="entry name" value="P-loop containing nucleoside triphosphate hydrolases"/>
    <property type="match status" value="1"/>
</dbReference>
<dbReference type="SUPFAM" id="SSF89550">
    <property type="entry name" value="PHP domain-like"/>
    <property type="match status" value="1"/>
</dbReference>
<proteinExistence type="predicted"/>
<dbReference type="InterPro" id="IPR016195">
    <property type="entry name" value="Pol/histidinol_Pase-like"/>
</dbReference>
<dbReference type="GO" id="GO:0005524">
    <property type="term" value="F:ATP binding"/>
    <property type="evidence" value="ECO:0007669"/>
    <property type="project" value="InterPro"/>
</dbReference>
<gene>
    <name evidence="2" type="ORF">DF286_01560</name>
</gene>
<organism evidence="2 3">
    <name type="scientific">Allosphingosinicella humi</name>
    <dbReference type="NCBI Taxonomy" id="2068657"/>
    <lineage>
        <taxon>Bacteria</taxon>
        <taxon>Pseudomonadati</taxon>
        <taxon>Pseudomonadota</taxon>
        <taxon>Alphaproteobacteria</taxon>
        <taxon>Sphingomonadales</taxon>
        <taxon>Sphingomonadaceae</taxon>
        <taxon>Allosphingosinicella</taxon>
    </lineage>
</organism>
<keyword evidence="3" id="KW-1185">Reference proteome</keyword>
<feature type="coiled-coil region" evidence="1">
    <location>
        <begin position="621"/>
        <end position="665"/>
    </location>
</feature>